<reference evidence="2" key="1">
    <citation type="journal article" date="2020" name="Appl. Environ. Microbiol.">
        <title>Diazotrophic Anaeromyxobacter Isolates from Soils.</title>
        <authorList>
            <person name="Masuda Y."/>
            <person name="Yamanaka H."/>
            <person name="Xu Z.X."/>
            <person name="Shiratori Y."/>
            <person name="Aono T."/>
            <person name="Amachi S."/>
            <person name="Senoo K."/>
            <person name="Itoh H."/>
        </authorList>
    </citation>
    <scope>NUCLEOTIDE SEQUENCE [LARGE SCALE GENOMIC DNA]</scope>
    <source>
        <strain evidence="2">R267</strain>
    </source>
</reference>
<dbReference type="AlphaFoldDB" id="A0A7I9VPK7"/>
<dbReference type="EMBL" id="BJTG01000007">
    <property type="protein sequence ID" value="GEJ58291.1"/>
    <property type="molecule type" value="Genomic_DNA"/>
</dbReference>
<evidence type="ECO:0000313" key="1">
    <source>
        <dbReference type="EMBL" id="GEJ58291.1"/>
    </source>
</evidence>
<comment type="caution">
    <text evidence="1">The sequence shown here is derived from an EMBL/GenBank/DDBJ whole genome shotgun (WGS) entry which is preliminary data.</text>
</comment>
<accession>A0A7I9VPK7</accession>
<keyword evidence="2" id="KW-1185">Reference proteome</keyword>
<dbReference type="Proteomes" id="UP000503640">
    <property type="component" value="Unassembled WGS sequence"/>
</dbReference>
<dbReference type="RefSeq" id="WP_176066701.1">
    <property type="nucleotide sequence ID" value="NZ_BJTG01000007.1"/>
</dbReference>
<organism evidence="1 2">
    <name type="scientific">Anaeromyxobacter diazotrophicus</name>
    <dbReference type="NCBI Taxonomy" id="2590199"/>
    <lineage>
        <taxon>Bacteria</taxon>
        <taxon>Pseudomonadati</taxon>
        <taxon>Myxococcota</taxon>
        <taxon>Myxococcia</taxon>
        <taxon>Myxococcales</taxon>
        <taxon>Cystobacterineae</taxon>
        <taxon>Anaeromyxobacteraceae</taxon>
        <taxon>Anaeromyxobacter</taxon>
    </lineage>
</organism>
<protein>
    <submittedName>
        <fullName evidence="1">Uncharacterized protein</fullName>
    </submittedName>
</protein>
<evidence type="ECO:0000313" key="2">
    <source>
        <dbReference type="Proteomes" id="UP000503640"/>
    </source>
</evidence>
<gene>
    <name evidence="1" type="ORF">AMYX_30320</name>
</gene>
<name>A0A7I9VPK7_9BACT</name>
<proteinExistence type="predicted"/>
<sequence>MLYYGDRLREASPRELLAAARARLGERGPQAPRAAFLEAASLAQGLADRAFEARGEDGPDALADAALALTAALARRAWTAWEGRPAAGAPPPELEALAALPLPPTVRVKEPEGHAHYALYPETYALAARDLPRDRPWIAVGVRSIGTGLGAMAAAALGAAALVTVRPVGHPHARALRLSPELRARLADAARRGARFAVADEGPGLSGSSFLAVARALDEAGAPRERVTFLPAHLNDPGPAAAERDRARWREVDRRVVPFEEAVLPRVRAAVTALTGEAELSDLSAGAWRAHAIAPGRRLPPVFRQQERRKLLARARGGAWVARFAGLGRCAEETLALARALATAGFLPPPAGLAEGFLVQPWVEARPLEEVDLAEPVLVEHLARYLAFRAGAFPATPGEGADPAALLELLRVNAGEALGPVAAAAVDRYAAGAREAARLRPVRVDGKLERWEWLVDGGGRLVKADALDHARGHDLAGAQPIAWDVAAAEVELGLSPGAAGELRARVAPGASAGALAFLRAAYLAHRLGRWTFALATEGDPAERALVEAELGRYRGLLATALG</sequence>